<dbReference type="Gene3D" id="3.20.19.10">
    <property type="entry name" value="Aconitase, domain 4"/>
    <property type="match status" value="2"/>
</dbReference>
<dbReference type="Pfam" id="PF00694">
    <property type="entry name" value="Aconitase_C"/>
    <property type="match status" value="2"/>
</dbReference>
<dbReference type="EMBL" id="AMGV01000014">
    <property type="protein sequence ID" value="KEF53255.1"/>
    <property type="molecule type" value="Genomic_DNA"/>
</dbReference>
<dbReference type="STRING" id="1182545.A0A072PCH1"/>
<accession>A0A072PCH1</accession>
<evidence type="ECO:0000313" key="3">
    <source>
        <dbReference type="EMBL" id="KEF53255.1"/>
    </source>
</evidence>
<dbReference type="HOGENOM" id="CLU_006714_2_1_1"/>
<keyword evidence="4" id="KW-1185">Reference proteome</keyword>
<dbReference type="InterPro" id="IPR050926">
    <property type="entry name" value="Aconitase/IPM_isomerase"/>
</dbReference>
<dbReference type="InterPro" id="IPR000573">
    <property type="entry name" value="AconitaseA/IPMdHydase_ssu_swvl"/>
</dbReference>
<dbReference type="GO" id="GO:0005829">
    <property type="term" value="C:cytosol"/>
    <property type="evidence" value="ECO:0007669"/>
    <property type="project" value="TreeGrafter"/>
</dbReference>
<dbReference type="PANTHER" id="PTHR43160">
    <property type="entry name" value="ACONITATE HYDRATASE B"/>
    <property type="match status" value="1"/>
</dbReference>
<gene>
    <name evidence="3" type="ORF">A1O9_10703</name>
</gene>
<dbReference type="GO" id="GO:0003994">
    <property type="term" value="F:aconitate hydratase activity"/>
    <property type="evidence" value="ECO:0007669"/>
    <property type="project" value="TreeGrafter"/>
</dbReference>
<dbReference type="PANTHER" id="PTHR43160:SF3">
    <property type="entry name" value="ACONITATE HYDRATASE, MITOCHONDRIAL"/>
    <property type="match status" value="1"/>
</dbReference>
<sequence>MAKIFSSDLAFDPTKDILETESGEEFTFQPPTGERLPLNGYEDADDVYTPPPYEGRCLIDIKIDPESEQLQKLEPFEAWSGKDFEGCSILIKVKGKCTTDHITPAGPWFRFPGHLEDISNNTIIGATNAENEKVNTVTNHLTGAPTTTMAKGSSREHGALQPRYLRGVAIIAKSFARIHEANLKKQGMLALTFADKADYERIGSSEKVSILELKELTPGQSLFLTVSPSSGSGSPWECEVKHTFNNEQIEYFKAGSALNLMAARACSNKEIA</sequence>
<dbReference type="SUPFAM" id="SSF52016">
    <property type="entry name" value="LeuD/IlvD-like"/>
    <property type="match status" value="1"/>
</dbReference>
<name>A0A072PCH1_9EURO</name>
<evidence type="ECO:0000313" key="4">
    <source>
        <dbReference type="Proteomes" id="UP000027920"/>
    </source>
</evidence>
<evidence type="ECO:0000256" key="1">
    <source>
        <dbReference type="ARBA" id="ARBA00015940"/>
    </source>
</evidence>
<dbReference type="GO" id="GO:0051539">
    <property type="term" value="F:4 iron, 4 sulfur cluster binding"/>
    <property type="evidence" value="ECO:0007669"/>
    <property type="project" value="TreeGrafter"/>
</dbReference>
<dbReference type="Proteomes" id="UP000027920">
    <property type="component" value="Unassembled WGS sequence"/>
</dbReference>
<evidence type="ECO:0000259" key="2">
    <source>
        <dbReference type="Pfam" id="PF00694"/>
    </source>
</evidence>
<dbReference type="GO" id="GO:0005739">
    <property type="term" value="C:mitochondrion"/>
    <property type="evidence" value="ECO:0007669"/>
    <property type="project" value="TreeGrafter"/>
</dbReference>
<dbReference type="RefSeq" id="XP_013255845.1">
    <property type="nucleotide sequence ID" value="XM_013400391.1"/>
</dbReference>
<feature type="domain" description="Aconitase A/isopropylmalate dehydratase small subunit swivel" evidence="2">
    <location>
        <begin position="151"/>
        <end position="195"/>
    </location>
</feature>
<proteinExistence type="predicted"/>
<dbReference type="GO" id="GO:0006099">
    <property type="term" value="P:tricarboxylic acid cycle"/>
    <property type="evidence" value="ECO:0007669"/>
    <property type="project" value="TreeGrafter"/>
</dbReference>
<dbReference type="GeneID" id="25285607"/>
<dbReference type="OrthoDB" id="2224430at2759"/>
<protein>
    <recommendedName>
        <fullName evidence="1">Aconitate hydratase, mitochondrial</fullName>
    </recommendedName>
</protein>
<reference evidence="3 4" key="1">
    <citation type="submission" date="2013-03" db="EMBL/GenBank/DDBJ databases">
        <title>The Genome Sequence of Exophiala aquamarina CBS 119918.</title>
        <authorList>
            <consortium name="The Broad Institute Genomics Platform"/>
            <person name="Cuomo C."/>
            <person name="de Hoog S."/>
            <person name="Gorbushina A."/>
            <person name="Walker B."/>
            <person name="Young S.K."/>
            <person name="Zeng Q."/>
            <person name="Gargeya S."/>
            <person name="Fitzgerald M."/>
            <person name="Haas B."/>
            <person name="Abouelleil A."/>
            <person name="Allen A.W."/>
            <person name="Alvarado L."/>
            <person name="Arachchi H.M."/>
            <person name="Berlin A.M."/>
            <person name="Chapman S.B."/>
            <person name="Gainer-Dewar J."/>
            <person name="Goldberg J."/>
            <person name="Griggs A."/>
            <person name="Gujja S."/>
            <person name="Hansen M."/>
            <person name="Howarth C."/>
            <person name="Imamovic A."/>
            <person name="Ireland A."/>
            <person name="Larimer J."/>
            <person name="McCowan C."/>
            <person name="Murphy C."/>
            <person name="Pearson M."/>
            <person name="Poon T.W."/>
            <person name="Priest M."/>
            <person name="Roberts A."/>
            <person name="Saif S."/>
            <person name="Shea T."/>
            <person name="Sisk P."/>
            <person name="Sykes S."/>
            <person name="Wortman J."/>
            <person name="Nusbaum C."/>
            <person name="Birren B."/>
        </authorList>
    </citation>
    <scope>NUCLEOTIDE SEQUENCE [LARGE SCALE GENOMIC DNA]</scope>
    <source>
        <strain evidence="3 4">CBS 119918</strain>
    </source>
</reference>
<organism evidence="3 4">
    <name type="scientific">Exophiala aquamarina CBS 119918</name>
    <dbReference type="NCBI Taxonomy" id="1182545"/>
    <lineage>
        <taxon>Eukaryota</taxon>
        <taxon>Fungi</taxon>
        <taxon>Dikarya</taxon>
        <taxon>Ascomycota</taxon>
        <taxon>Pezizomycotina</taxon>
        <taxon>Eurotiomycetes</taxon>
        <taxon>Chaetothyriomycetidae</taxon>
        <taxon>Chaetothyriales</taxon>
        <taxon>Herpotrichiellaceae</taxon>
        <taxon>Exophiala</taxon>
    </lineage>
</organism>
<feature type="domain" description="Aconitase A/isopropylmalate dehydratase small subunit swivel" evidence="2">
    <location>
        <begin position="89"/>
        <end position="142"/>
    </location>
</feature>
<dbReference type="VEuPathDB" id="FungiDB:A1O9_10703"/>
<comment type="caution">
    <text evidence="3">The sequence shown here is derived from an EMBL/GenBank/DDBJ whole genome shotgun (WGS) entry which is preliminary data.</text>
</comment>
<dbReference type="InterPro" id="IPR015928">
    <property type="entry name" value="Aconitase/3IPM_dehydase_swvl"/>
</dbReference>
<dbReference type="AlphaFoldDB" id="A0A072PCH1"/>